<evidence type="ECO:0000256" key="1">
    <source>
        <dbReference type="ARBA" id="ARBA00002190"/>
    </source>
</evidence>
<proteinExistence type="inferred from homology"/>
<keyword evidence="4" id="KW-0238">DNA-binding</keyword>
<dbReference type="GO" id="GO:0004803">
    <property type="term" value="F:transposase activity"/>
    <property type="evidence" value="ECO:0007669"/>
    <property type="project" value="InterPro"/>
</dbReference>
<evidence type="ECO:0000256" key="2">
    <source>
        <dbReference type="ARBA" id="ARBA00010961"/>
    </source>
</evidence>
<name>A0A1I4I4F5_9HYPH</name>
<dbReference type="InterPro" id="IPR001207">
    <property type="entry name" value="Transposase_mutator"/>
</dbReference>
<gene>
    <name evidence="6" type="ORF">SAMN05192568_1005241</name>
</gene>
<dbReference type="PANTHER" id="PTHR33217:SF9">
    <property type="entry name" value="MUTATOR FAMILY TRANSPOSASE"/>
    <property type="match status" value="1"/>
</dbReference>
<dbReference type="STRING" id="582667.SAMN05192568_1005241"/>
<organism evidence="6 7">
    <name type="scientific">Methylobacterium pseudosasicola</name>
    <dbReference type="NCBI Taxonomy" id="582667"/>
    <lineage>
        <taxon>Bacteria</taxon>
        <taxon>Pseudomonadati</taxon>
        <taxon>Pseudomonadota</taxon>
        <taxon>Alphaproteobacteria</taxon>
        <taxon>Hyphomicrobiales</taxon>
        <taxon>Methylobacteriaceae</taxon>
        <taxon>Methylobacterium</taxon>
    </lineage>
</organism>
<protein>
    <submittedName>
        <fullName evidence="6">Transposase, Mutator family</fullName>
    </submittedName>
</protein>
<dbReference type="GO" id="GO:0003677">
    <property type="term" value="F:DNA binding"/>
    <property type="evidence" value="ECO:0007669"/>
    <property type="project" value="UniProtKB-KW"/>
</dbReference>
<evidence type="ECO:0000313" key="7">
    <source>
        <dbReference type="Proteomes" id="UP000199048"/>
    </source>
</evidence>
<keyword evidence="5" id="KW-0233">DNA recombination</keyword>
<dbReference type="Proteomes" id="UP000199048">
    <property type="component" value="Unassembled WGS sequence"/>
</dbReference>
<accession>A0A1I4I4F5</accession>
<comment type="function">
    <text evidence="1">Required for the transposition of the insertion element.</text>
</comment>
<evidence type="ECO:0000313" key="6">
    <source>
        <dbReference type="EMBL" id="SFL48987.1"/>
    </source>
</evidence>
<keyword evidence="7" id="KW-1185">Reference proteome</keyword>
<reference evidence="7" key="1">
    <citation type="submission" date="2016-10" db="EMBL/GenBank/DDBJ databases">
        <authorList>
            <person name="Varghese N."/>
            <person name="Submissions S."/>
        </authorList>
    </citation>
    <scope>NUCLEOTIDE SEQUENCE [LARGE SCALE GENOMIC DNA]</scope>
    <source>
        <strain evidence="7">BL36</strain>
    </source>
</reference>
<evidence type="ECO:0000256" key="5">
    <source>
        <dbReference type="ARBA" id="ARBA00023172"/>
    </source>
</evidence>
<evidence type="ECO:0000256" key="4">
    <source>
        <dbReference type="ARBA" id="ARBA00023125"/>
    </source>
</evidence>
<dbReference type="EMBL" id="FOTK01000005">
    <property type="protein sequence ID" value="SFL48987.1"/>
    <property type="molecule type" value="Genomic_DNA"/>
</dbReference>
<comment type="similarity">
    <text evidence="2">Belongs to the transposase mutator family.</text>
</comment>
<keyword evidence="3" id="KW-0815">Transposition</keyword>
<sequence>MRPPCGGTGRLVENYEVKDPRAAPSLTKDWEALVTIYDLPGGHWDHLHGWNLIASVFATVRDRMVRTKGALSSTTAKRIVFKLVMTESKTWRRLKGEGQLLRVVAGVIFRDGTEVTARPADRAA</sequence>
<dbReference type="PANTHER" id="PTHR33217">
    <property type="entry name" value="TRANSPOSASE FOR INSERTION SEQUENCE ELEMENT IS1081"/>
    <property type="match status" value="1"/>
</dbReference>
<dbReference type="GO" id="GO:0006313">
    <property type="term" value="P:DNA transposition"/>
    <property type="evidence" value="ECO:0007669"/>
    <property type="project" value="InterPro"/>
</dbReference>
<dbReference type="AlphaFoldDB" id="A0A1I4I4F5"/>
<evidence type="ECO:0000256" key="3">
    <source>
        <dbReference type="ARBA" id="ARBA00022578"/>
    </source>
</evidence>